<keyword evidence="4" id="KW-1185">Reference proteome</keyword>
<dbReference type="Proteomes" id="UP000326364">
    <property type="component" value="Unassembled WGS sequence"/>
</dbReference>
<accession>A0A5J5ICD7</accession>
<comment type="caution">
    <text evidence="2">The sequence shown here is derived from an EMBL/GenBank/DDBJ whole genome shotgun (WGS) entry which is preliminary data.</text>
</comment>
<dbReference type="Proteomes" id="UP000325933">
    <property type="component" value="Unassembled WGS sequence"/>
</dbReference>
<reference evidence="3 4" key="1">
    <citation type="submission" date="2019-09" db="EMBL/GenBank/DDBJ databases">
        <authorList>
            <person name="Feng G."/>
        </authorList>
    </citation>
    <scope>NUCLEOTIDE SEQUENCE [LARGE SCALE GENOMIC DNA]</scope>
    <source>
        <strain evidence="2 3">KACC 19283</strain>
        <strain evidence="1 4">KACC 19284</strain>
    </source>
</reference>
<name>A0A5J5ICD7_9SPHN</name>
<organism evidence="2 3">
    <name type="scientific">Sphingobium limneticum</name>
    <dbReference type="NCBI Taxonomy" id="1007511"/>
    <lineage>
        <taxon>Bacteria</taxon>
        <taxon>Pseudomonadati</taxon>
        <taxon>Pseudomonadota</taxon>
        <taxon>Alphaproteobacteria</taxon>
        <taxon>Sphingomonadales</taxon>
        <taxon>Sphingomonadaceae</taxon>
        <taxon>Sphingobium</taxon>
    </lineage>
</organism>
<dbReference type="EMBL" id="VYQA01000002">
    <property type="protein sequence ID" value="KAA9033098.1"/>
    <property type="molecule type" value="Genomic_DNA"/>
</dbReference>
<evidence type="ECO:0000313" key="2">
    <source>
        <dbReference type="EMBL" id="KAA9033098.1"/>
    </source>
</evidence>
<protein>
    <submittedName>
        <fullName evidence="2">Uncharacterized protein</fullName>
    </submittedName>
</protein>
<gene>
    <name evidence="2" type="ORF">F4U95_03655</name>
    <name evidence="1" type="ORF">F4U96_03655</name>
</gene>
<sequence>MARPDAAEDMLVIWGSALLMMAATAQPGAAHAASAQHRAAQKLGLPADAVNVTPATWNGRPWVFADYLTGKPDEDERQLVMLDEQMARAPVQVTVGEQEGGVPRILAIGFANADRDEARELIVILAWDIRHYDVSGTMYGIRILDDWKPGQSALRPVAAAERLFKQYACDCGRRDGSDTVAKVKTIAAVKQVLKRAGY</sequence>
<dbReference type="AlphaFoldDB" id="A0A5J5ICD7"/>
<evidence type="ECO:0000313" key="3">
    <source>
        <dbReference type="Proteomes" id="UP000325933"/>
    </source>
</evidence>
<evidence type="ECO:0000313" key="1">
    <source>
        <dbReference type="EMBL" id="KAA9020772.1"/>
    </source>
</evidence>
<proteinExistence type="predicted"/>
<evidence type="ECO:0000313" key="4">
    <source>
        <dbReference type="Proteomes" id="UP000326364"/>
    </source>
</evidence>
<dbReference type="EMBL" id="VYQB01000002">
    <property type="protein sequence ID" value="KAA9020772.1"/>
    <property type="molecule type" value="Genomic_DNA"/>
</dbReference>